<name>A0A2K2G1G7_9SPHN</name>
<feature type="binding site" evidence="6">
    <location>
        <position position="333"/>
    </location>
    <ligand>
        <name>CoA</name>
        <dbReference type="ChEBI" id="CHEBI:57287"/>
    </ligand>
</feature>
<evidence type="ECO:0000313" key="11">
    <source>
        <dbReference type="Proteomes" id="UP000236327"/>
    </source>
</evidence>
<evidence type="ECO:0000256" key="3">
    <source>
        <dbReference type="ARBA" id="ARBA00022741"/>
    </source>
</evidence>
<dbReference type="GO" id="GO:0005524">
    <property type="term" value="F:ATP binding"/>
    <property type="evidence" value="ECO:0007669"/>
    <property type="project" value="UniProtKB-KW"/>
</dbReference>
<feature type="domain" description="AMP-binding enzyme C-terminal" evidence="8">
    <location>
        <begin position="529"/>
        <end position="607"/>
    </location>
</feature>
<feature type="domain" description="Acetyl-coenzyme A synthetase N-terminal" evidence="9">
    <location>
        <begin position="23"/>
        <end position="80"/>
    </location>
</feature>
<evidence type="ECO:0000313" key="10">
    <source>
        <dbReference type="EMBL" id="PNU04842.1"/>
    </source>
</evidence>
<keyword evidence="4 6" id="KW-0067">ATP-binding</keyword>
<evidence type="ECO:0000256" key="2">
    <source>
        <dbReference type="ARBA" id="ARBA00022598"/>
    </source>
</evidence>
<dbReference type="InterPro" id="IPR000873">
    <property type="entry name" value="AMP-dep_synth/lig_dom"/>
</dbReference>
<dbReference type="InterPro" id="IPR045851">
    <property type="entry name" value="AMP-bd_C_sf"/>
</dbReference>
<feature type="binding site" evidence="6">
    <location>
        <position position="524"/>
    </location>
    <ligand>
        <name>ATP</name>
        <dbReference type="ChEBI" id="CHEBI:30616"/>
    </ligand>
</feature>
<comment type="function">
    <text evidence="6">Catalyzes the conversion of acetate into acetyl-CoA (AcCoA), an essential intermediate at the junction of anabolic and catabolic pathways. AcsA undergoes a two-step reaction. In the first half reaction, AcsA combines acetate with ATP to form acetyl-adenylate (AcAMP) intermediate. In the second half reaction, it can then transfer the acetyl group from AcAMP to the sulfhydryl group of CoA, forming the product AcCoA.</text>
</comment>
<dbReference type="RefSeq" id="WP_103095870.1">
    <property type="nucleotide sequence ID" value="NZ_LYMM01000030.1"/>
</dbReference>
<dbReference type="InterPro" id="IPR042099">
    <property type="entry name" value="ANL_N_sf"/>
</dbReference>
<dbReference type="FunFam" id="3.40.50.12780:FF:000001">
    <property type="entry name" value="Acetyl-coenzyme A synthetase"/>
    <property type="match status" value="1"/>
</dbReference>
<feature type="binding site" evidence="6">
    <location>
        <begin position="385"/>
        <end position="387"/>
    </location>
    <ligand>
        <name>ATP</name>
        <dbReference type="ChEBI" id="CHEBI:30616"/>
    </ligand>
</feature>
<dbReference type="SUPFAM" id="SSF56801">
    <property type="entry name" value="Acetyl-CoA synthetase-like"/>
    <property type="match status" value="1"/>
</dbReference>
<dbReference type="Pfam" id="PF00501">
    <property type="entry name" value="AMP-binding"/>
    <property type="match status" value="1"/>
</dbReference>
<dbReference type="GO" id="GO:0003987">
    <property type="term" value="F:acetate-CoA ligase activity"/>
    <property type="evidence" value="ECO:0007669"/>
    <property type="project" value="UniProtKB-UniRule"/>
</dbReference>
<comment type="PTM">
    <text evidence="6">Acetylated. Deacetylation by the SIR2-homolog deacetylase activates the enzyme.</text>
</comment>
<feature type="binding site" evidence="6">
    <location>
        <position position="537"/>
    </location>
    <ligand>
        <name>Mg(2+)</name>
        <dbReference type="ChEBI" id="CHEBI:18420"/>
    </ligand>
</feature>
<dbReference type="PANTHER" id="PTHR24095:SF14">
    <property type="entry name" value="ACETYL-COENZYME A SYNTHETASE 1"/>
    <property type="match status" value="1"/>
</dbReference>
<feature type="binding site" evidence="6">
    <location>
        <position position="540"/>
    </location>
    <ligand>
        <name>Mg(2+)</name>
        <dbReference type="ChEBI" id="CHEBI:18420"/>
    </ligand>
</feature>
<evidence type="ECO:0000259" key="7">
    <source>
        <dbReference type="Pfam" id="PF00501"/>
    </source>
</evidence>
<feature type="binding site" evidence="6">
    <location>
        <position position="535"/>
    </location>
    <ligand>
        <name>Mg(2+)</name>
        <dbReference type="ChEBI" id="CHEBI:18420"/>
    </ligand>
</feature>
<dbReference type="GO" id="GO:0016208">
    <property type="term" value="F:AMP binding"/>
    <property type="evidence" value="ECO:0007669"/>
    <property type="project" value="InterPro"/>
</dbReference>
<comment type="caution">
    <text evidence="10">The sequence shown here is derived from an EMBL/GenBank/DDBJ whole genome shotgun (WGS) entry which is preliminary data.</text>
</comment>
<dbReference type="GO" id="GO:0005829">
    <property type="term" value="C:cytosol"/>
    <property type="evidence" value="ECO:0007669"/>
    <property type="project" value="TreeGrafter"/>
</dbReference>
<feature type="binding site" evidence="6">
    <location>
        <begin position="409"/>
        <end position="414"/>
    </location>
    <ligand>
        <name>ATP</name>
        <dbReference type="ChEBI" id="CHEBI:30616"/>
    </ligand>
</feature>
<dbReference type="NCBIfam" id="TIGR02188">
    <property type="entry name" value="Ac_CoA_lig_AcsA"/>
    <property type="match status" value="1"/>
</dbReference>
<dbReference type="PANTHER" id="PTHR24095">
    <property type="entry name" value="ACETYL-COENZYME A SYNTHETASE"/>
    <property type="match status" value="1"/>
</dbReference>
<dbReference type="InterPro" id="IPR025110">
    <property type="entry name" value="AMP-bd_C"/>
</dbReference>
<dbReference type="CDD" id="cd05966">
    <property type="entry name" value="ACS"/>
    <property type="match status" value="1"/>
</dbReference>
<organism evidence="10 11">
    <name type="scientific">Novosphingobium guangzhouense</name>
    <dbReference type="NCBI Taxonomy" id="1850347"/>
    <lineage>
        <taxon>Bacteria</taxon>
        <taxon>Pseudomonadati</taxon>
        <taxon>Pseudomonadota</taxon>
        <taxon>Alphaproteobacteria</taxon>
        <taxon>Sphingomonadales</taxon>
        <taxon>Sphingomonadaceae</taxon>
        <taxon>Novosphingobium</taxon>
    </lineage>
</organism>
<reference evidence="10 11" key="1">
    <citation type="submission" date="2016-05" db="EMBL/GenBank/DDBJ databases">
        <title>Complete genome sequence of Novosphingobium guangzhouense SA925(T).</title>
        <authorList>
            <person name="Sha S."/>
        </authorList>
    </citation>
    <scope>NUCLEOTIDE SEQUENCE [LARGE SCALE GENOMIC DNA]</scope>
    <source>
        <strain evidence="10 11">SA925</strain>
    </source>
</reference>
<comment type="catalytic activity">
    <reaction evidence="6">
        <text>acetate + ATP + CoA = acetyl-CoA + AMP + diphosphate</text>
        <dbReference type="Rhea" id="RHEA:23176"/>
        <dbReference type="ChEBI" id="CHEBI:30089"/>
        <dbReference type="ChEBI" id="CHEBI:30616"/>
        <dbReference type="ChEBI" id="CHEBI:33019"/>
        <dbReference type="ChEBI" id="CHEBI:57287"/>
        <dbReference type="ChEBI" id="CHEBI:57288"/>
        <dbReference type="ChEBI" id="CHEBI:456215"/>
        <dbReference type="EC" id="6.2.1.1"/>
    </reaction>
</comment>
<feature type="domain" description="AMP-dependent synthetase/ligase" evidence="7">
    <location>
        <begin position="82"/>
        <end position="464"/>
    </location>
</feature>
<dbReference type="EMBL" id="LYMM01000030">
    <property type="protein sequence ID" value="PNU04842.1"/>
    <property type="molecule type" value="Genomic_DNA"/>
</dbReference>
<accession>A0A2K2G1G7</accession>
<dbReference type="Proteomes" id="UP000236327">
    <property type="component" value="Unassembled WGS sequence"/>
</dbReference>
<dbReference type="InterPro" id="IPR032387">
    <property type="entry name" value="ACAS_N"/>
</dbReference>
<dbReference type="Gene3D" id="3.30.300.30">
    <property type="match status" value="1"/>
</dbReference>
<keyword evidence="2 6" id="KW-0436">Ligase</keyword>
<evidence type="ECO:0000256" key="1">
    <source>
        <dbReference type="ARBA" id="ARBA00006432"/>
    </source>
</evidence>
<dbReference type="FunFam" id="3.30.300.30:FF:000004">
    <property type="entry name" value="Acetyl-coenzyme A synthetase"/>
    <property type="match status" value="1"/>
</dbReference>
<feature type="binding site" evidence="6">
    <location>
        <position position="498"/>
    </location>
    <ligand>
        <name>ATP</name>
        <dbReference type="ChEBI" id="CHEBI:30616"/>
    </ligand>
</feature>
<keyword evidence="11" id="KW-1185">Reference proteome</keyword>
<feature type="binding site" evidence="6">
    <location>
        <position position="309"/>
    </location>
    <ligand>
        <name>CoA</name>
        <dbReference type="ChEBI" id="CHEBI:57287"/>
    </ligand>
</feature>
<feature type="binding site" evidence="6">
    <location>
        <position position="521"/>
    </location>
    <ligand>
        <name>CoA</name>
        <dbReference type="ChEBI" id="CHEBI:57287"/>
    </ligand>
</feature>
<feature type="modified residue" description="N6-acetyllysine" evidence="6">
    <location>
        <position position="607"/>
    </location>
</feature>
<dbReference type="GO" id="GO:0019427">
    <property type="term" value="P:acetyl-CoA biosynthetic process from acetate"/>
    <property type="evidence" value="ECO:0007669"/>
    <property type="project" value="UniProtKB-UniRule"/>
</dbReference>
<dbReference type="OrthoDB" id="9803968at2"/>
<keyword evidence="6" id="KW-0479">Metal-binding</keyword>
<dbReference type="PROSITE" id="PS00455">
    <property type="entry name" value="AMP_BINDING"/>
    <property type="match status" value="1"/>
</dbReference>
<evidence type="ECO:0000259" key="8">
    <source>
        <dbReference type="Pfam" id="PF13193"/>
    </source>
</evidence>
<dbReference type="InterPro" id="IPR011904">
    <property type="entry name" value="Ac_CoA_lig"/>
</dbReference>
<dbReference type="HAMAP" id="MF_01123">
    <property type="entry name" value="Ac_CoA_synth"/>
    <property type="match status" value="1"/>
</dbReference>
<evidence type="ECO:0000256" key="6">
    <source>
        <dbReference type="HAMAP-Rule" id="MF_01123"/>
    </source>
</evidence>
<dbReference type="Pfam" id="PF16177">
    <property type="entry name" value="ACAS_N"/>
    <property type="match status" value="1"/>
</dbReference>
<feature type="binding site" evidence="6">
    <location>
        <begin position="191"/>
        <end position="194"/>
    </location>
    <ligand>
        <name>CoA</name>
        <dbReference type="ChEBI" id="CHEBI:57287"/>
    </ligand>
</feature>
<dbReference type="EC" id="6.2.1.1" evidence="6"/>
<feature type="binding site" evidence="6">
    <location>
        <position position="513"/>
    </location>
    <ligand>
        <name>ATP</name>
        <dbReference type="ChEBI" id="CHEBI:30616"/>
    </ligand>
</feature>
<keyword evidence="5 6" id="KW-0007">Acetylation</keyword>
<protein>
    <recommendedName>
        <fullName evidence="6">Acetyl-coenzyme A synthetase</fullName>
        <shortName evidence="6">AcCoA synthetase</shortName>
        <shortName evidence="6">Acs</shortName>
        <ecNumber evidence="6">6.2.1.1</ecNumber>
    </recommendedName>
    <alternativeName>
        <fullName evidence="6">Acetate--CoA ligase</fullName>
    </alternativeName>
    <alternativeName>
        <fullName evidence="6">Acyl-activating enzyme</fullName>
    </alternativeName>
</protein>
<comment type="cofactor">
    <cofactor evidence="6">
        <name>Mg(2+)</name>
        <dbReference type="ChEBI" id="CHEBI:18420"/>
    </cofactor>
</comment>
<keyword evidence="3 6" id="KW-0547">Nucleotide-binding</keyword>
<evidence type="ECO:0000256" key="4">
    <source>
        <dbReference type="ARBA" id="ARBA00022840"/>
    </source>
</evidence>
<evidence type="ECO:0000259" key="9">
    <source>
        <dbReference type="Pfam" id="PF16177"/>
    </source>
</evidence>
<keyword evidence="6" id="KW-0460">Magnesium</keyword>
<dbReference type="Gene3D" id="3.40.50.12780">
    <property type="entry name" value="N-terminal domain of ligase-like"/>
    <property type="match status" value="1"/>
</dbReference>
<dbReference type="GO" id="GO:0046872">
    <property type="term" value="F:metal ion binding"/>
    <property type="evidence" value="ECO:0007669"/>
    <property type="project" value="UniProtKB-KW"/>
</dbReference>
<evidence type="ECO:0000256" key="5">
    <source>
        <dbReference type="ARBA" id="ARBA00022990"/>
    </source>
</evidence>
<dbReference type="Pfam" id="PF13193">
    <property type="entry name" value="AMP-binding_C"/>
    <property type="match status" value="1"/>
</dbReference>
<gene>
    <name evidence="6" type="primary">acsA</name>
    <name evidence="10" type="ORF">A8V01_18155</name>
</gene>
<sequence>MAESVYPVPAQWSRTALVDDARYQEMYARSVSDPDAFWREEAQRLDWIRPFSVVKQTSFHEEDFGISWFTDGTLNLAANCLDRHLAERGDQVAILWEPDSPSNPERRITYRQLHEDVCRFANLLKARGVRKGERVTIYLPMVPEAAVAMLACARIGAIHSIVFAGFSPDALANRIQDCDSRIVLTADAGLRGGKKVPLKANVDEALEHCPGVDSVIVLAHTGTPVPMVEDRDVDWASAVAQQDAECPVQEMNAEDPLFILYTSGSTGKPKGVLHTTGGYSVWASMTHEYVFDYRPGQIYWCAADIGWVTGHSYAVYGPLMNGATTVMFEGVPNFPDPSRFWQIVDKFGVEIFYGAPTALRALMREGNDWVQKTSRKSLRLLGSVGEPINPEAWAWYHEVVGEGRCPIVDTWWQTETGGVMISPLPGATALKPGSATRPMFGVQPRLLDNDGHEIEGAGDGCLVIVDSWPGQMRTVWGDHERFFQTYFSTFKGSYFTGDGCRRDEDGYYWITGRIDDVINVSGHRMGTAEIESALVAHQKVAEAAVVGMPHEIKGQGIYAFVTCNSEVEPDEALRKELIAWVRHEIGPIATPDVIQFAPGLPKTRSGKIMRRILRKIGENDVSNLGDTSTLADPSVVDNLLANRPQPVSA</sequence>
<proteinExistence type="inferred from homology"/>
<feature type="binding site" evidence="6">
    <location>
        <position position="582"/>
    </location>
    <ligand>
        <name>CoA</name>
        <dbReference type="ChEBI" id="CHEBI:57287"/>
    </ligand>
</feature>
<dbReference type="InterPro" id="IPR020845">
    <property type="entry name" value="AMP-binding_CS"/>
</dbReference>
<comment type="similarity">
    <text evidence="1 6">Belongs to the ATP-dependent AMP-binding enzyme family.</text>
</comment>
<dbReference type="AlphaFoldDB" id="A0A2K2G1G7"/>
<dbReference type="NCBIfam" id="NF001208">
    <property type="entry name" value="PRK00174.1"/>
    <property type="match status" value="1"/>
</dbReference>